<dbReference type="Proteomes" id="UP000183868">
    <property type="component" value="Chromosome"/>
</dbReference>
<sequence length="39" mass="4678">MKYAYNFNLMQKSFLGYKLFSKDLALHGGMRKFLCRWIG</sequence>
<proteinExistence type="predicted"/>
<evidence type="ECO:0000313" key="1">
    <source>
        <dbReference type="EMBL" id="APF18922.1"/>
    </source>
</evidence>
<gene>
    <name evidence="1" type="ORF">Cabys_2173</name>
</gene>
<evidence type="ECO:0000313" key="2">
    <source>
        <dbReference type="Proteomes" id="UP000183868"/>
    </source>
</evidence>
<reference evidence="1 2" key="1">
    <citation type="submission" date="2016-11" db="EMBL/GenBank/DDBJ databases">
        <title>Genomic analysis of Caldithrix abyssi and proposal of a novel bacterial phylum Caldithrichaeota.</title>
        <authorList>
            <person name="Kublanov I."/>
            <person name="Sigalova O."/>
            <person name="Gavrilov S."/>
            <person name="Lebedinsky A."/>
            <person name="Ivanova N."/>
            <person name="Daum C."/>
            <person name="Reddy T."/>
            <person name="Klenk H.P."/>
            <person name="Goker M."/>
            <person name="Reva O."/>
            <person name="Miroshnichenko M."/>
            <person name="Kyprides N."/>
            <person name="Woyke T."/>
            <person name="Gelfand M."/>
        </authorList>
    </citation>
    <scope>NUCLEOTIDE SEQUENCE [LARGE SCALE GENOMIC DNA]</scope>
    <source>
        <strain evidence="1 2">LF13</strain>
    </source>
</reference>
<protein>
    <submittedName>
        <fullName evidence="1">Uncharacterized protein</fullName>
    </submittedName>
</protein>
<dbReference type="AlphaFoldDB" id="A0A1J1CAA6"/>
<name>A0A1J1CAA6_CALAY</name>
<dbReference type="KEGG" id="caby:Cabys_2173"/>
<accession>A0A1J1CAA6</accession>
<dbReference type="EMBL" id="CP018099">
    <property type="protein sequence ID" value="APF18922.1"/>
    <property type="molecule type" value="Genomic_DNA"/>
</dbReference>
<organism evidence="1 2">
    <name type="scientific">Caldithrix abyssi DSM 13497</name>
    <dbReference type="NCBI Taxonomy" id="880073"/>
    <lineage>
        <taxon>Bacteria</taxon>
        <taxon>Pseudomonadati</taxon>
        <taxon>Calditrichota</taxon>
        <taxon>Calditrichia</taxon>
        <taxon>Calditrichales</taxon>
        <taxon>Calditrichaceae</taxon>
        <taxon>Caldithrix</taxon>
    </lineage>
</organism>